<accession>A0A8J9VRZ1</accession>
<dbReference type="AlphaFoldDB" id="A0A8J9VRZ1"/>
<proteinExistence type="predicted"/>
<organism evidence="3 4">
    <name type="scientific">Branchiostoma lanceolatum</name>
    <name type="common">Common lancelet</name>
    <name type="synonym">Amphioxus lanceolatum</name>
    <dbReference type="NCBI Taxonomy" id="7740"/>
    <lineage>
        <taxon>Eukaryota</taxon>
        <taxon>Metazoa</taxon>
        <taxon>Chordata</taxon>
        <taxon>Cephalochordata</taxon>
        <taxon>Leptocardii</taxon>
        <taxon>Amphioxiformes</taxon>
        <taxon>Branchiostomatidae</taxon>
        <taxon>Branchiostoma</taxon>
    </lineage>
</organism>
<reference evidence="3" key="1">
    <citation type="submission" date="2022-01" db="EMBL/GenBank/DDBJ databases">
        <authorList>
            <person name="Braso-Vives M."/>
        </authorList>
    </citation>
    <scope>NUCLEOTIDE SEQUENCE</scope>
</reference>
<dbReference type="Proteomes" id="UP000838412">
    <property type="component" value="Chromosome 1"/>
</dbReference>
<feature type="coiled-coil region" evidence="1">
    <location>
        <begin position="70"/>
        <end position="167"/>
    </location>
</feature>
<gene>
    <name evidence="3" type="primary">Hypp95</name>
    <name evidence="3" type="ORF">BLAG_LOCUS263</name>
</gene>
<feature type="compositionally biased region" description="Basic residues" evidence="2">
    <location>
        <begin position="297"/>
        <end position="309"/>
    </location>
</feature>
<evidence type="ECO:0000313" key="4">
    <source>
        <dbReference type="Proteomes" id="UP000838412"/>
    </source>
</evidence>
<evidence type="ECO:0000256" key="2">
    <source>
        <dbReference type="SAM" id="MobiDB-lite"/>
    </source>
</evidence>
<evidence type="ECO:0000313" key="3">
    <source>
        <dbReference type="EMBL" id="CAH1226335.1"/>
    </source>
</evidence>
<dbReference type="EMBL" id="OV696686">
    <property type="protein sequence ID" value="CAH1226335.1"/>
    <property type="molecule type" value="Genomic_DNA"/>
</dbReference>
<protein>
    <submittedName>
        <fullName evidence="3">Hypp95 protein</fullName>
    </submittedName>
</protein>
<evidence type="ECO:0000256" key="1">
    <source>
        <dbReference type="SAM" id="Coils"/>
    </source>
</evidence>
<name>A0A8J9VRZ1_BRALA</name>
<feature type="compositionally biased region" description="Basic residues" evidence="2">
    <location>
        <begin position="243"/>
        <end position="262"/>
    </location>
</feature>
<feature type="compositionally biased region" description="Polar residues" evidence="2">
    <location>
        <begin position="263"/>
        <end position="274"/>
    </location>
</feature>
<feature type="region of interest" description="Disordered" evidence="2">
    <location>
        <begin position="220"/>
        <end position="309"/>
    </location>
</feature>
<keyword evidence="1" id="KW-0175">Coiled coil</keyword>
<keyword evidence="4" id="KW-1185">Reference proteome</keyword>
<sequence>MDEVSKFPKQCTDDLVTKRSQELGIDESLITSDSTEDLRAGFCSLLSKMGFIIEEKEALVTSRDSIIKEKEKIAKDRDEAVAEKEAVKKENETLKKKNEAMFSVQHEMEKKVIQLEAEVKLAKNEAGNKRELREQLRESLKKTEERLEKTESELEEFRKDQKAIEAIFLTLHEEKLEIASRRHLYDRIKAVTAGEGVPTDSSTDENDDWEYVDVYESIEETEEPANEQKPPPLPMPRDALLRRSGKKCMKKRIKKALTRGKNKNVTVQGNNNTVHIGASEAQGGSPDKDNSSGVKSARLRTRLKRFTTV</sequence>